<dbReference type="HOGENOM" id="CLU_1037326_0_0_10"/>
<evidence type="ECO:0000313" key="1">
    <source>
        <dbReference type="EMBL" id="AEE51238.1"/>
    </source>
</evidence>
<dbReference type="STRING" id="760192.Halhy_3380"/>
<proteinExistence type="predicted"/>
<organism evidence="1 2">
    <name type="scientific">Haliscomenobacter hydrossis (strain ATCC 27775 / DSM 1100 / LMG 10767 / O)</name>
    <dbReference type="NCBI Taxonomy" id="760192"/>
    <lineage>
        <taxon>Bacteria</taxon>
        <taxon>Pseudomonadati</taxon>
        <taxon>Bacteroidota</taxon>
        <taxon>Saprospiria</taxon>
        <taxon>Saprospirales</taxon>
        <taxon>Haliscomenobacteraceae</taxon>
        <taxon>Haliscomenobacter</taxon>
    </lineage>
</organism>
<sequence>MLQQLKMLVIEITQYLINKSTSNSQDFQQHEAMLKKLESVRFSVDELKSHYKTALKTATDFILFSKKQDKLLKELQQSHQRIYIDIYEYSFVNHIDLAEHMRESMEREFKKENKLIFDSMSYQKLDLQRDPTDIYRYVLKNKILKSIAGKNYLIFSLIIIDDTLTGKELLSLLIHNTLYGNRDEFHADPDKWGARLIWPYTKEGFEVMLKLLSEDDIPEIDEKLNLDDLAEQINNCNPEEVIQLFPKTIRNLKLRKDLKSKFHVKDLP</sequence>
<name>F4KUF6_HALH1</name>
<accession>F4KUF6</accession>
<protein>
    <submittedName>
        <fullName evidence="1">Uncharacterized protein</fullName>
    </submittedName>
</protein>
<evidence type="ECO:0000313" key="2">
    <source>
        <dbReference type="Proteomes" id="UP000008461"/>
    </source>
</evidence>
<dbReference type="Proteomes" id="UP000008461">
    <property type="component" value="Chromosome"/>
</dbReference>
<dbReference type="KEGG" id="hhy:Halhy_3380"/>
<reference key="2">
    <citation type="submission" date="2011-04" db="EMBL/GenBank/DDBJ databases">
        <title>Complete sequence of chromosome of Haliscomenobacter hydrossis DSM 1100.</title>
        <authorList>
            <consortium name="US DOE Joint Genome Institute (JGI-PGF)"/>
            <person name="Lucas S."/>
            <person name="Han J."/>
            <person name="Lapidus A."/>
            <person name="Bruce D."/>
            <person name="Goodwin L."/>
            <person name="Pitluck S."/>
            <person name="Peters L."/>
            <person name="Kyrpides N."/>
            <person name="Mavromatis K."/>
            <person name="Ivanova N."/>
            <person name="Ovchinnikova G."/>
            <person name="Pagani I."/>
            <person name="Daligault H."/>
            <person name="Detter J.C."/>
            <person name="Han C."/>
            <person name="Land M."/>
            <person name="Hauser L."/>
            <person name="Markowitz V."/>
            <person name="Cheng J.-F."/>
            <person name="Hugenholtz P."/>
            <person name="Woyke T."/>
            <person name="Wu D."/>
            <person name="Verbarg S."/>
            <person name="Frueling A."/>
            <person name="Brambilla E."/>
            <person name="Klenk H.-P."/>
            <person name="Eisen J.A."/>
        </authorList>
    </citation>
    <scope>NUCLEOTIDE SEQUENCE</scope>
    <source>
        <strain>DSM 1100</strain>
    </source>
</reference>
<dbReference type="RefSeq" id="WP_013765779.1">
    <property type="nucleotide sequence ID" value="NC_015510.1"/>
</dbReference>
<dbReference type="EMBL" id="CP002691">
    <property type="protein sequence ID" value="AEE51238.1"/>
    <property type="molecule type" value="Genomic_DNA"/>
</dbReference>
<dbReference type="AlphaFoldDB" id="F4KUF6"/>
<reference evidence="1 2" key="1">
    <citation type="journal article" date="2011" name="Stand. Genomic Sci.">
        <title>Complete genome sequence of Haliscomenobacter hydrossis type strain (O).</title>
        <authorList>
            <consortium name="US DOE Joint Genome Institute (JGI-PGF)"/>
            <person name="Daligault H."/>
            <person name="Lapidus A."/>
            <person name="Zeytun A."/>
            <person name="Nolan M."/>
            <person name="Lucas S."/>
            <person name="Del Rio T.G."/>
            <person name="Tice H."/>
            <person name="Cheng J.F."/>
            <person name="Tapia R."/>
            <person name="Han C."/>
            <person name="Goodwin L."/>
            <person name="Pitluck S."/>
            <person name="Liolios K."/>
            <person name="Pagani I."/>
            <person name="Ivanova N."/>
            <person name="Huntemann M."/>
            <person name="Mavromatis K."/>
            <person name="Mikhailova N."/>
            <person name="Pati A."/>
            <person name="Chen A."/>
            <person name="Palaniappan K."/>
            <person name="Land M."/>
            <person name="Hauser L."/>
            <person name="Brambilla E.M."/>
            <person name="Rohde M."/>
            <person name="Verbarg S."/>
            <person name="Goker M."/>
            <person name="Bristow J."/>
            <person name="Eisen J.A."/>
            <person name="Markowitz V."/>
            <person name="Hugenholtz P."/>
            <person name="Kyrpides N.C."/>
            <person name="Klenk H.P."/>
            <person name="Woyke T."/>
        </authorList>
    </citation>
    <scope>NUCLEOTIDE SEQUENCE [LARGE SCALE GENOMIC DNA]</scope>
    <source>
        <strain evidence="2">ATCC 27775 / DSM 1100 / LMG 10767 / O</strain>
    </source>
</reference>
<gene>
    <name evidence="1" type="ordered locus">Halhy_3380</name>
</gene>
<keyword evidence="2" id="KW-1185">Reference proteome</keyword>